<comment type="caution">
    <text evidence="2">The sequence shown here is derived from an EMBL/GenBank/DDBJ whole genome shotgun (WGS) entry which is preliminary data.</text>
</comment>
<dbReference type="NCBIfam" id="TIGR00843">
    <property type="entry name" value="benE"/>
    <property type="match status" value="1"/>
</dbReference>
<evidence type="ECO:0000313" key="3">
    <source>
        <dbReference type="Proteomes" id="UP001595630"/>
    </source>
</evidence>
<keyword evidence="1" id="KW-1133">Transmembrane helix</keyword>
<protein>
    <submittedName>
        <fullName evidence="2">Benzoate/H(+) symporter BenE family transporter</fullName>
    </submittedName>
</protein>
<feature type="transmembrane region" description="Helical" evidence="1">
    <location>
        <begin position="212"/>
        <end position="232"/>
    </location>
</feature>
<proteinExistence type="predicted"/>
<dbReference type="Proteomes" id="UP001595630">
    <property type="component" value="Unassembled WGS sequence"/>
</dbReference>
<keyword evidence="3" id="KW-1185">Reference proteome</keyword>
<feature type="transmembrane region" description="Helical" evidence="1">
    <location>
        <begin position="175"/>
        <end position="192"/>
    </location>
</feature>
<feature type="transmembrane region" description="Helical" evidence="1">
    <location>
        <begin position="253"/>
        <end position="277"/>
    </location>
</feature>
<feature type="transmembrane region" description="Helical" evidence="1">
    <location>
        <begin position="326"/>
        <end position="347"/>
    </location>
</feature>
<accession>A0ABV7T761</accession>
<name>A0ABV7T761_9GAMM</name>
<feature type="transmembrane region" description="Helical" evidence="1">
    <location>
        <begin position="367"/>
        <end position="389"/>
    </location>
</feature>
<dbReference type="PANTHER" id="PTHR30199">
    <property type="entry name" value="MFS FAMILY TRANSPORTER, PREDICTED SUBSTRATE BENZOATE"/>
    <property type="match status" value="1"/>
</dbReference>
<organism evidence="2 3">
    <name type="scientific">Stutzerimonas tarimensis</name>
    <dbReference type="NCBI Taxonomy" id="1507735"/>
    <lineage>
        <taxon>Bacteria</taxon>
        <taxon>Pseudomonadati</taxon>
        <taxon>Pseudomonadota</taxon>
        <taxon>Gammaproteobacteria</taxon>
        <taxon>Pseudomonadales</taxon>
        <taxon>Pseudomonadaceae</taxon>
        <taxon>Stutzerimonas</taxon>
    </lineage>
</organism>
<dbReference type="EMBL" id="JBHRXZ010000024">
    <property type="protein sequence ID" value="MFC3609044.1"/>
    <property type="molecule type" value="Genomic_DNA"/>
</dbReference>
<feature type="transmembrane region" description="Helical" evidence="1">
    <location>
        <begin position="77"/>
        <end position="95"/>
    </location>
</feature>
<feature type="transmembrane region" description="Helical" evidence="1">
    <location>
        <begin position="101"/>
        <end position="120"/>
    </location>
</feature>
<keyword evidence="1" id="KW-0812">Transmembrane</keyword>
<dbReference type="PANTHER" id="PTHR30199:SF0">
    <property type="entry name" value="INNER MEMBRANE PROTEIN YDCO"/>
    <property type="match status" value="1"/>
</dbReference>
<feature type="transmembrane region" description="Helical" evidence="1">
    <location>
        <begin position="127"/>
        <end position="145"/>
    </location>
</feature>
<sequence length="394" mass="40861">MTSHATLRPLADSSPSTLIAGFVAMLTAYTSSLVLMFQAGQGAGLSSGQIASWIWSLSIGMALCSVLLSLRYRAPIVVAWSTPGAALLISSLPTVPYGEAIGAFIATSVLIVVCGITGSFERIMRVIPPSLAAALLAGILFRIGLEICRAMEIQPLLVFGMFITYLLARRWAARYAVLAALSLGSMLAYSQGLVDFSGVSLELATPVWTTPAFSVAAMISIGLPLFVVAIASQNMPGLAVLRAEGYQAPASPLLTVTGLASIVLAPFGSHGVHLAAITMAICSGPQAHPDPARRYTAAMWCGLLCGVVGLFGATLAALFAAFPQALVLSIAALALLGSISAGLTQAMSEPSEREAALVTFLVTASGLTLWNIGSAVWALVAGLLTLLICRRRPR</sequence>
<dbReference type="InterPro" id="IPR004711">
    <property type="entry name" value="Benzoate_Transporter"/>
</dbReference>
<feature type="transmembrane region" description="Helical" evidence="1">
    <location>
        <begin position="50"/>
        <end position="70"/>
    </location>
</feature>
<gene>
    <name evidence="2" type="ORF">ACFOMF_14775</name>
</gene>
<evidence type="ECO:0000313" key="2">
    <source>
        <dbReference type="EMBL" id="MFC3609044.1"/>
    </source>
</evidence>
<dbReference type="RefSeq" id="WP_386366227.1">
    <property type="nucleotide sequence ID" value="NZ_JBHRXZ010000024.1"/>
</dbReference>
<feature type="transmembrane region" description="Helical" evidence="1">
    <location>
        <begin position="151"/>
        <end position="168"/>
    </location>
</feature>
<keyword evidence="1" id="KW-0472">Membrane</keyword>
<feature type="transmembrane region" description="Helical" evidence="1">
    <location>
        <begin position="297"/>
        <end position="319"/>
    </location>
</feature>
<dbReference type="Pfam" id="PF03594">
    <property type="entry name" value="BenE"/>
    <property type="match status" value="1"/>
</dbReference>
<feature type="transmembrane region" description="Helical" evidence="1">
    <location>
        <begin position="18"/>
        <end position="38"/>
    </location>
</feature>
<evidence type="ECO:0000256" key="1">
    <source>
        <dbReference type="SAM" id="Phobius"/>
    </source>
</evidence>
<reference evidence="3" key="1">
    <citation type="journal article" date="2019" name="Int. J. Syst. Evol. Microbiol.">
        <title>The Global Catalogue of Microorganisms (GCM) 10K type strain sequencing project: providing services to taxonomists for standard genome sequencing and annotation.</title>
        <authorList>
            <consortium name="The Broad Institute Genomics Platform"/>
            <consortium name="The Broad Institute Genome Sequencing Center for Infectious Disease"/>
            <person name="Wu L."/>
            <person name="Ma J."/>
        </authorList>
    </citation>
    <scope>NUCLEOTIDE SEQUENCE [LARGE SCALE GENOMIC DNA]</scope>
    <source>
        <strain evidence="3">KCTC 42447</strain>
    </source>
</reference>